<comment type="caution">
    <text evidence="4">The sequence shown here is derived from an EMBL/GenBank/DDBJ whole genome shotgun (WGS) entry which is preliminary data.</text>
</comment>
<dbReference type="PANTHER" id="PTHR45730:SF108">
    <property type="entry name" value="PROTEIN LATE FLOWERING"/>
    <property type="match status" value="1"/>
</dbReference>
<proteinExistence type="predicted"/>
<evidence type="ECO:0000256" key="1">
    <source>
        <dbReference type="PROSITE-ProRule" id="PRU00042"/>
    </source>
</evidence>
<feature type="region of interest" description="Disordered" evidence="2">
    <location>
        <begin position="36"/>
        <end position="57"/>
    </location>
</feature>
<dbReference type="PANTHER" id="PTHR45730">
    <property type="entry name" value="ZINC FINGER PROTEIN JAGGED"/>
    <property type="match status" value="1"/>
</dbReference>
<dbReference type="PROSITE" id="PS00028">
    <property type="entry name" value="ZINC_FINGER_C2H2_1"/>
    <property type="match status" value="1"/>
</dbReference>
<keyword evidence="1" id="KW-0863">Zinc-finger</keyword>
<dbReference type="SUPFAM" id="SSF57667">
    <property type="entry name" value="beta-beta-alpha zinc fingers"/>
    <property type="match status" value="1"/>
</dbReference>
<feature type="compositionally biased region" description="Basic residues" evidence="2">
    <location>
        <begin position="42"/>
        <end position="57"/>
    </location>
</feature>
<reference evidence="4" key="2">
    <citation type="journal article" date="2024" name="Plant">
        <title>Genomic evolution and insights into agronomic trait innovations of Sesamum species.</title>
        <authorList>
            <person name="Miao H."/>
            <person name="Wang L."/>
            <person name="Qu L."/>
            <person name="Liu H."/>
            <person name="Sun Y."/>
            <person name="Le M."/>
            <person name="Wang Q."/>
            <person name="Wei S."/>
            <person name="Zheng Y."/>
            <person name="Lin W."/>
            <person name="Duan Y."/>
            <person name="Cao H."/>
            <person name="Xiong S."/>
            <person name="Wang X."/>
            <person name="Wei L."/>
            <person name="Li C."/>
            <person name="Ma Q."/>
            <person name="Ju M."/>
            <person name="Zhao R."/>
            <person name="Li G."/>
            <person name="Mu C."/>
            <person name="Tian Q."/>
            <person name="Mei H."/>
            <person name="Zhang T."/>
            <person name="Gao T."/>
            <person name="Zhang H."/>
        </authorList>
    </citation>
    <scope>NUCLEOTIDE SEQUENCE</scope>
    <source>
        <strain evidence="4">3651</strain>
    </source>
</reference>
<keyword evidence="5" id="KW-1185">Reference proteome</keyword>
<sequence length="182" mass="20250">MESVNLPQSGTTNHAEGTTKSFPCLYCSRKFHSSQALGGHQNAHKKQRTAAARRNKRTSADYALKSFSPPPPGVFSPNYQVGYFNPSAYVAAHGGGFLQSHQTADRFRSNCAPRFENAVVYRGKYLSEMHGDDQADVDQWSFRNWRRTGFGEQCQRVATGKSDGDGVEIKYENGKLDLSLHL</sequence>
<reference evidence="4" key="1">
    <citation type="submission" date="2020-06" db="EMBL/GenBank/DDBJ databases">
        <authorList>
            <person name="Li T."/>
            <person name="Hu X."/>
            <person name="Zhang T."/>
            <person name="Song X."/>
            <person name="Zhang H."/>
            <person name="Dai N."/>
            <person name="Sheng W."/>
            <person name="Hou X."/>
            <person name="Wei L."/>
        </authorList>
    </citation>
    <scope>NUCLEOTIDE SEQUENCE</scope>
    <source>
        <strain evidence="4">3651</strain>
        <tissue evidence="4">Leaf</tissue>
    </source>
</reference>
<keyword evidence="1" id="KW-0862">Zinc</keyword>
<keyword evidence="1" id="KW-0479">Metal-binding</keyword>
<organism evidence="4 5">
    <name type="scientific">Sesamum alatum</name>
    <dbReference type="NCBI Taxonomy" id="300844"/>
    <lineage>
        <taxon>Eukaryota</taxon>
        <taxon>Viridiplantae</taxon>
        <taxon>Streptophyta</taxon>
        <taxon>Embryophyta</taxon>
        <taxon>Tracheophyta</taxon>
        <taxon>Spermatophyta</taxon>
        <taxon>Magnoliopsida</taxon>
        <taxon>eudicotyledons</taxon>
        <taxon>Gunneridae</taxon>
        <taxon>Pentapetalae</taxon>
        <taxon>asterids</taxon>
        <taxon>lamiids</taxon>
        <taxon>Lamiales</taxon>
        <taxon>Pedaliaceae</taxon>
        <taxon>Sesamum</taxon>
    </lineage>
</organism>
<dbReference type="AlphaFoldDB" id="A0AAE1Z473"/>
<dbReference type="EMBL" id="JACGWO010000001">
    <property type="protein sequence ID" value="KAK4441532.1"/>
    <property type="molecule type" value="Genomic_DNA"/>
</dbReference>
<evidence type="ECO:0000313" key="5">
    <source>
        <dbReference type="Proteomes" id="UP001293254"/>
    </source>
</evidence>
<dbReference type="GO" id="GO:0008270">
    <property type="term" value="F:zinc ion binding"/>
    <property type="evidence" value="ECO:0007669"/>
    <property type="project" value="UniProtKB-KW"/>
</dbReference>
<evidence type="ECO:0000256" key="2">
    <source>
        <dbReference type="SAM" id="MobiDB-lite"/>
    </source>
</evidence>
<name>A0AAE1Z473_9LAMI</name>
<dbReference type="PROSITE" id="PS50157">
    <property type="entry name" value="ZINC_FINGER_C2H2_2"/>
    <property type="match status" value="1"/>
</dbReference>
<accession>A0AAE1Z473</accession>
<gene>
    <name evidence="4" type="ORF">Salat_0488100</name>
</gene>
<dbReference type="GO" id="GO:0003700">
    <property type="term" value="F:DNA-binding transcription factor activity"/>
    <property type="evidence" value="ECO:0007669"/>
    <property type="project" value="InterPro"/>
</dbReference>
<dbReference type="Proteomes" id="UP001293254">
    <property type="component" value="Unassembled WGS sequence"/>
</dbReference>
<feature type="domain" description="C2H2-type" evidence="3">
    <location>
        <begin position="22"/>
        <end position="49"/>
    </location>
</feature>
<dbReference type="InterPro" id="IPR045320">
    <property type="entry name" value="JAGGED/SL1-like"/>
</dbReference>
<evidence type="ECO:0000313" key="4">
    <source>
        <dbReference type="EMBL" id="KAK4441532.1"/>
    </source>
</evidence>
<dbReference type="Gene3D" id="3.30.160.60">
    <property type="entry name" value="Classic Zinc Finger"/>
    <property type="match status" value="1"/>
</dbReference>
<dbReference type="InterPro" id="IPR013087">
    <property type="entry name" value="Znf_C2H2_type"/>
</dbReference>
<dbReference type="InterPro" id="IPR036236">
    <property type="entry name" value="Znf_C2H2_sf"/>
</dbReference>
<protein>
    <submittedName>
        <fullName evidence="4">Protein LATE FLOWERING</fullName>
    </submittedName>
</protein>
<evidence type="ECO:0000259" key="3">
    <source>
        <dbReference type="PROSITE" id="PS50157"/>
    </source>
</evidence>